<dbReference type="RefSeq" id="WP_236891558.1">
    <property type="nucleotide sequence ID" value="NZ_AP024488.1"/>
</dbReference>
<gene>
    <name evidence="3" type="ORF">DSLASN_09310</name>
</gene>
<name>A0ABM7PDS3_9BACT</name>
<comment type="similarity">
    <text evidence="1">Belongs to the YciI family.</text>
</comment>
<evidence type="ECO:0000313" key="3">
    <source>
        <dbReference type="EMBL" id="BCS95299.1"/>
    </source>
</evidence>
<evidence type="ECO:0000259" key="2">
    <source>
        <dbReference type="Pfam" id="PF03795"/>
    </source>
</evidence>
<dbReference type="InterPro" id="IPR005545">
    <property type="entry name" value="YCII"/>
</dbReference>
<evidence type="ECO:0000313" key="4">
    <source>
        <dbReference type="Proteomes" id="UP001320148"/>
    </source>
</evidence>
<keyword evidence="4" id="KW-1185">Reference proteome</keyword>
<reference evidence="3 4" key="1">
    <citation type="submission" date="2021-02" db="EMBL/GenBank/DDBJ databases">
        <title>Complete genome of Desulfoluna sp. strain ASN36.</title>
        <authorList>
            <person name="Takahashi A."/>
            <person name="Kojima H."/>
            <person name="Fukui M."/>
        </authorList>
    </citation>
    <scope>NUCLEOTIDE SEQUENCE [LARGE SCALE GENOMIC DNA]</scope>
    <source>
        <strain evidence="3 4">ASN36</strain>
    </source>
</reference>
<dbReference type="PANTHER" id="PTHR33606:SF3">
    <property type="entry name" value="PROTEIN YCII"/>
    <property type="match status" value="1"/>
</dbReference>
<dbReference type="PANTHER" id="PTHR33606">
    <property type="entry name" value="PROTEIN YCII"/>
    <property type="match status" value="1"/>
</dbReference>
<feature type="domain" description="YCII-related" evidence="2">
    <location>
        <begin position="1"/>
        <end position="88"/>
    </location>
</feature>
<dbReference type="SUPFAM" id="SSF54909">
    <property type="entry name" value="Dimeric alpha+beta barrel"/>
    <property type="match status" value="1"/>
</dbReference>
<dbReference type="Gene3D" id="3.30.70.1060">
    <property type="entry name" value="Dimeric alpha+beta barrel"/>
    <property type="match status" value="1"/>
</dbReference>
<accession>A0ABM7PDS3</accession>
<dbReference type="Pfam" id="PF03795">
    <property type="entry name" value="YCII"/>
    <property type="match status" value="1"/>
</dbReference>
<protein>
    <recommendedName>
        <fullName evidence="2">YCII-related domain-containing protein</fullName>
    </recommendedName>
</protein>
<sequence>MLFVIRFTDTPNSLMLREQHLEAHISWLDERRDTIRVAGSLREEPGSAPTGALWVVEADSKREVSKLYTSDPFWTNGLREGVEIYHWSKAFPDEQTPV</sequence>
<proteinExistence type="inferred from homology"/>
<evidence type="ECO:0000256" key="1">
    <source>
        <dbReference type="ARBA" id="ARBA00007689"/>
    </source>
</evidence>
<dbReference type="InterPro" id="IPR051807">
    <property type="entry name" value="Sec-metab_biosynth-assoc"/>
</dbReference>
<dbReference type="InterPro" id="IPR011008">
    <property type="entry name" value="Dimeric_a/b-barrel"/>
</dbReference>
<dbReference type="EMBL" id="AP024488">
    <property type="protein sequence ID" value="BCS95299.1"/>
    <property type="molecule type" value="Genomic_DNA"/>
</dbReference>
<organism evidence="3 4">
    <name type="scientific">Desulfoluna limicola</name>
    <dbReference type="NCBI Taxonomy" id="2810562"/>
    <lineage>
        <taxon>Bacteria</taxon>
        <taxon>Pseudomonadati</taxon>
        <taxon>Thermodesulfobacteriota</taxon>
        <taxon>Desulfobacteria</taxon>
        <taxon>Desulfobacterales</taxon>
        <taxon>Desulfolunaceae</taxon>
        <taxon>Desulfoluna</taxon>
    </lineage>
</organism>
<dbReference type="Proteomes" id="UP001320148">
    <property type="component" value="Chromosome"/>
</dbReference>